<dbReference type="InterPro" id="IPR041071">
    <property type="entry name" value="DAHP_snth_FXD"/>
</dbReference>
<dbReference type="PANTHER" id="PTHR43018:SF3">
    <property type="entry name" value="CARBOXYSOME FORMATION PROTEIN"/>
    <property type="match status" value="1"/>
</dbReference>
<dbReference type="Pfam" id="PF18152">
    <property type="entry name" value="DAHP_snth_FXD"/>
    <property type="match status" value="1"/>
</dbReference>
<accession>A0A1C6JC33</accession>
<dbReference type="Pfam" id="PF00793">
    <property type="entry name" value="DAHP_synth_1"/>
    <property type="match status" value="1"/>
</dbReference>
<dbReference type="NCBIfam" id="NF009239">
    <property type="entry name" value="PRK12595.1"/>
    <property type="match status" value="1"/>
</dbReference>
<dbReference type="GO" id="GO:0016832">
    <property type="term" value="F:aldehyde-lyase activity"/>
    <property type="evidence" value="ECO:0007669"/>
    <property type="project" value="InterPro"/>
</dbReference>
<evidence type="ECO:0000259" key="3">
    <source>
        <dbReference type="Pfam" id="PF18152"/>
    </source>
</evidence>
<name>A0A1C6JC33_9FIRM</name>
<organism evidence="4">
    <name type="scientific">uncultured Anaerotruncus sp</name>
    <dbReference type="NCBI Taxonomy" id="905011"/>
    <lineage>
        <taxon>Bacteria</taxon>
        <taxon>Bacillati</taxon>
        <taxon>Bacillota</taxon>
        <taxon>Clostridia</taxon>
        <taxon>Eubacteriales</taxon>
        <taxon>Oscillospiraceae</taxon>
        <taxon>Anaerotruncus</taxon>
        <taxon>environmental samples</taxon>
    </lineage>
</organism>
<dbReference type="InterPro" id="IPR013785">
    <property type="entry name" value="Aldolase_TIM"/>
</dbReference>
<dbReference type="Gene3D" id="3.20.20.70">
    <property type="entry name" value="Aldolase class I"/>
    <property type="match status" value="1"/>
</dbReference>
<dbReference type="InterPro" id="IPR006268">
    <property type="entry name" value="DAHP_syn_2"/>
</dbReference>
<evidence type="ECO:0000259" key="2">
    <source>
        <dbReference type="Pfam" id="PF00793"/>
    </source>
</evidence>
<dbReference type="NCBIfam" id="NF006421">
    <property type="entry name" value="PRK08673.1"/>
    <property type="match status" value="1"/>
</dbReference>
<protein>
    <submittedName>
        <fullName evidence="4">Phospho-2-dehydro-3-deoxyheptonate aldolase</fullName>
        <ecNumber evidence="4">2.5.1.54</ecNumber>
    </submittedName>
</protein>
<dbReference type="GO" id="GO:0009073">
    <property type="term" value="P:aromatic amino acid family biosynthetic process"/>
    <property type="evidence" value="ECO:0007669"/>
    <property type="project" value="InterPro"/>
</dbReference>
<proteinExistence type="predicted"/>
<evidence type="ECO:0000313" key="4">
    <source>
        <dbReference type="EMBL" id="SCJ79541.1"/>
    </source>
</evidence>
<dbReference type="InterPro" id="IPR006218">
    <property type="entry name" value="DAHP1/KDSA"/>
</dbReference>
<keyword evidence="1 4" id="KW-0808">Transferase</keyword>
<dbReference type="SUPFAM" id="SSF51569">
    <property type="entry name" value="Aldolase"/>
    <property type="match status" value="1"/>
</dbReference>
<reference evidence="4" key="1">
    <citation type="submission" date="2015-09" db="EMBL/GenBank/DDBJ databases">
        <authorList>
            <consortium name="Pathogen Informatics"/>
        </authorList>
    </citation>
    <scope>NUCLEOTIDE SEQUENCE</scope>
    <source>
        <strain evidence="4">2789STDY5834896</strain>
    </source>
</reference>
<dbReference type="PANTHER" id="PTHR43018">
    <property type="entry name" value="PHOSPHO-2-DEHYDRO-3-DEOXYHEPTONATE ALDOLASE"/>
    <property type="match status" value="1"/>
</dbReference>
<gene>
    <name evidence="4" type="primary">aroF_2</name>
    <name evidence="4" type="ORF">SAMEA3545359_02074</name>
</gene>
<feature type="domain" description="DAHP synthetase I/KDSA" evidence="2">
    <location>
        <begin position="87"/>
        <end position="327"/>
    </location>
</feature>
<dbReference type="InterPro" id="IPR052899">
    <property type="entry name" value="Class-I_DAHP_synthase"/>
</dbReference>
<dbReference type="AlphaFoldDB" id="A0A1C6JC33"/>
<dbReference type="GO" id="GO:0003849">
    <property type="term" value="F:3-deoxy-7-phosphoheptulonate synthase activity"/>
    <property type="evidence" value="ECO:0007669"/>
    <property type="project" value="UniProtKB-EC"/>
</dbReference>
<sequence>MIVIFKPHTTAEKIDQFSRWVQAQGLQAHLSRGENTTLMGLVGDTTQLDLEQIQSLSIVERVQRIQEPYKKANRKFHPQDTVVTVPAKGGDILIGAGHFTLIAGPCSVESERQITEVARRVGAAGAKVLRGGAFKPRTSPYAFQGMGADGLQLLGMAKQDTGMPIISEVMDKSQLPLFENVDIIQVGARNMQNFELLKEVGRQRKPVLLKRGLSSTIEEWLMSAEYIMAGGNDQVILCERGIRTFETATRNTLDISAIPILKQKTHLPVLVDPSHAAGIPWLIEPLSRAAVAAGADGLIIEVHDCPEKALCDGAQSLTPDQFEQIASGLRPFISLMGRKFS</sequence>
<evidence type="ECO:0000256" key="1">
    <source>
        <dbReference type="ARBA" id="ARBA00022679"/>
    </source>
</evidence>
<dbReference type="EC" id="2.5.1.54" evidence="4"/>
<dbReference type="NCBIfam" id="TIGR01361">
    <property type="entry name" value="DAHP_synth_Bsub"/>
    <property type="match status" value="1"/>
</dbReference>
<feature type="domain" description="DAHP synthase ferredoxin-like" evidence="3">
    <location>
        <begin position="1"/>
        <end position="67"/>
    </location>
</feature>
<dbReference type="Gene3D" id="3.30.70.1140">
    <property type="entry name" value="Phospho-2-dehydro-3-deoxyheptonate aldolase, domain 1"/>
    <property type="match status" value="1"/>
</dbReference>
<dbReference type="EMBL" id="FMHG01000001">
    <property type="protein sequence ID" value="SCJ79541.1"/>
    <property type="molecule type" value="Genomic_DNA"/>
</dbReference>